<dbReference type="RefSeq" id="XP_005761219.1">
    <property type="nucleotide sequence ID" value="XM_005761162.1"/>
</dbReference>
<dbReference type="GeneID" id="17255007"/>
<dbReference type="PANTHER" id="PTHR12277:SF197">
    <property type="entry name" value="CHROMOSOME UNDETERMINED SCAFFOLD_38, WHOLE GENOME SHOTGUN SEQUENCE"/>
    <property type="match status" value="1"/>
</dbReference>
<evidence type="ECO:0000313" key="2">
    <source>
        <dbReference type="EnsemblProtists" id="EOD08790"/>
    </source>
</evidence>
<dbReference type="GO" id="GO:0016787">
    <property type="term" value="F:hydrolase activity"/>
    <property type="evidence" value="ECO:0007669"/>
    <property type="project" value="InterPro"/>
</dbReference>
<reference evidence="3" key="1">
    <citation type="journal article" date="2013" name="Nature">
        <title>Pan genome of the phytoplankton Emiliania underpins its global distribution.</title>
        <authorList>
            <person name="Read B.A."/>
            <person name="Kegel J."/>
            <person name="Klute M.J."/>
            <person name="Kuo A."/>
            <person name="Lefebvre S.C."/>
            <person name="Maumus F."/>
            <person name="Mayer C."/>
            <person name="Miller J."/>
            <person name="Monier A."/>
            <person name="Salamov A."/>
            <person name="Young J."/>
            <person name="Aguilar M."/>
            <person name="Claverie J.M."/>
            <person name="Frickenhaus S."/>
            <person name="Gonzalez K."/>
            <person name="Herman E.K."/>
            <person name="Lin Y.C."/>
            <person name="Napier J."/>
            <person name="Ogata H."/>
            <person name="Sarno A.F."/>
            <person name="Shmutz J."/>
            <person name="Schroeder D."/>
            <person name="de Vargas C."/>
            <person name="Verret F."/>
            <person name="von Dassow P."/>
            <person name="Valentin K."/>
            <person name="Van de Peer Y."/>
            <person name="Wheeler G."/>
            <person name="Dacks J.B."/>
            <person name="Delwiche C.F."/>
            <person name="Dyhrman S.T."/>
            <person name="Glockner G."/>
            <person name="John U."/>
            <person name="Richards T."/>
            <person name="Worden A.Z."/>
            <person name="Zhang X."/>
            <person name="Grigoriev I.V."/>
            <person name="Allen A.E."/>
            <person name="Bidle K."/>
            <person name="Borodovsky M."/>
            <person name="Bowler C."/>
            <person name="Brownlee C."/>
            <person name="Cock J.M."/>
            <person name="Elias M."/>
            <person name="Gladyshev V.N."/>
            <person name="Groth M."/>
            <person name="Guda C."/>
            <person name="Hadaegh A."/>
            <person name="Iglesias-Rodriguez M.D."/>
            <person name="Jenkins J."/>
            <person name="Jones B.M."/>
            <person name="Lawson T."/>
            <person name="Leese F."/>
            <person name="Lindquist E."/>
            <person name="Lobanov A."/>
            <person name="Lomsadze A."/>
            <person name="Malik S.B."/>
            <person name="Marsh M.E."/>
            <person name="Mackinder L."/>
            <person name="Mock T."/>
            <person name="Mueller-Roeber B."/>
            <person name="Pagarete A."/>
            <person name="Parker M."/>
            <person name="Probert I."/>
            <person name="Quesneville H."/>
            <person name="Raines C."/>
            <person name="Rensing S.A."/>
            <person name="Riano-Pachon D.M."/>
            <person name="Richier S."/>
            <person name="Rokitta S."/>
            <person name="Shiraiwa Y."/>
            <person name="Soanes D.M."/>
            <person name="van der Giezen M."/>
            <person name="Wahlund T.M."/>
            <person name="Williams B."/>
            <person name="Wilson W."/>
            <person name="Wolfe G."/>
            <person name="Wurch L.L."/>
        </authorList>
    </citation>
    <scope>NUCLEOTIDE SEQUENCE</scope>
</reference>
<protein>
    <recommendedName>
        <fullName evidence="1">Alpha/beta hydrolase fold-3 domain-containing protein</fullName>
    </recommendedName>
</protein>
<organism evidence="2 3">
    <name type="scientific">Emiliania huxleyi (strain CCMP1516)</name>
    <dbReference type="NCBI Taxonomy" id="280463"/>
    <lineage>
        <taxon>Eukaryota</taxon>
        <taxon>Haptista</taxon>
        <taxon>Haptophyta</taxon>
        <taxon>Prymnesiophyceae</taxon>
        <taxon>Isochrysidales</taxon>
        <taxon>Noelaerhabdaceae</taxon>
        <taxon>Emiliania</taxon>
    </lineage>
</organism>
<reference evidence="2" key="2">
    <citation type="submission" date="2024-10" db="UniProtKB">
        <authorList>
            <consortium name="EnsemblProtists"/>
        </authorList>
    </citation>
    <scope>IDENTIFICATION</scope>
</reference>
<dbReference type="Proteomes" id="UP000013827">
    <property type="component" value="Unassembled WGS sequence"/>
</dbReference>
<sequence length="169" mass="17857">MIYFHGNGEDIGCCIETCSRLADALNAVVFVPEYPGYGASRGTPSSESIDAIARAVTTSICSQIQVPPSRIIIMGRSIGTGAAAALAAWLNSPSSTMNNRQPAAALILHSPYTSIRDMAKSIVGAVGGLILQRWNTADNLKRAGCPILILHAPNDDVIPFRQGECLFNA</sequence>
<dbReference type="EnsemblProtists" id="EOD08790">
    <property type="protein sequence ID" value="EOD08790"/>
    <property type="gene ID" value="EMIHUDRAFT_56518"/>
</dbReference>
<dbReference type="Pfam" id="PF07859">
    <property type="entry name" value="Abhydrolase_3"/>
    <property type="match status" value="1"/>
</dbReference>
<dbReference type="SUPFAM" id="SSF53474">
    <property type="entry name" value="alpha/beta-Hydrolases"/>
    <property type="match status" value="1"/>
</dbReference>
<accession>A0A0D3IC05</accession>
<dbReference type="PaxDb" id="2903-EOD08790"/>
<proteinExistence type="predicted"/>
<name>A0A0D3IC05_EMIH1</name>
<dbReference type="OMA" id="RANKISC"/>
<dbReference type="HOGENOM" id="CLU_029375_5_2_1"/>
<dbReference type="Gene3D" id="3.40.50.1820">
    <property type="entry name" value="alpha/beta hydrolase"/>
    <property type="match status" value="1"/>
</dbReference>
<dbReference type="InterPro" id="IPR029058">
    <property type="entry name" value="AB_hydrolase_fold"/>
</dbReference>
<dbReference type="AlphaFoldDB" id="A0A0D3IC05"/>
<dbReference type="eggNOG" id="KOG1552">
    <property type="taxonomic scope" value="Eukaryota"/>
</dbReference>
<dbReference type="STRING" id="2903.R1D2D6"/>
<evidence type="ECO:0000259" key="1">
    <source>
        <dbReference type="Pfam" id="PF07859"/>
    </source>
</evidence>
<feature type="domain" description="Alpha/beta hydrolase fold-3" evidence="1">
    <location>
        <begin position="1"/>
        <end position="116"/>
    </location>
</feature>
<evidence type="ECO:0000313" key="3">
    <source>
        <dbReference type="Proteomes" id="UP000013827"/>
    </source>
</evidence>
<dbReference type="KEGG" id="ehx:EMIHUDRAFT_56518"/>
<dbReference type="PANTHER" id="PTHR12277">
    <property type="entry name" value="ALPHA/BETA HYDROLASE DOMAIN-CONTAINING PROTEIN"/>
    <property type="match status" value="1"/>
</dbReference>
<dbReference type="InterPro" id="IPR013094">
    <property type="entry name" value="AB_hydrolase_3"/>
</dbReference>
<keyword evidence="3" id="KW-1185">Reference proteome</keyword>